<dbReference type="EMBL" id="CAJNBJ010000016">
    <property type="protein sequence ID" value="CAE6749696.1"/>
    <property type="molecule type" value="Genomic_DNA"/>
</dbReference>
<name>A0ABM8RFF0_9BACT</name>
<gene>
    <name evidence="2" type="ORF">NSPZN2_30109</name>
</gene>
<evidence type="ECO:0000256" key="1">
    <source>
        <dbReference type="SAM" id="MobiDB-lite"/>
    </source>
</evidence>
<feature type="region of interest" description="Disordered" evidence="1">
    <location>
        <begin position="47"/>
        <end position="70"/>
    </location>
</feature>
<proteinExistence type="predicted"/>
<comment type="caution">
    <text evidence="2">The sequence shown here is derived from an EMBL/GenBank/DDBJ whole genome shotgun (WGS) entry which is preliminary data.</text>
</comment>
<sequence>MDKFRSLPEFCLVASLAIFRHAGVYHQGELLGPYETGWPSTHVYEERRIHSEDRDGEAETTRTVERRRTS</sequence>
<reference evidence="2 3" key="1">
    <citation type="submission" date="2021-02" db="EMBL/GenBank/DDBJ databases">
        <authorList>
            <person name="Han P."/>
        </authorList>
    </citation>
    <scope>NUCLEOTIDE SEQUENCE [LARGE SCALE GENOMIC DNA]</scope>
    <source>
        <strain evidence="2">Candidatus Nitrospira sp. ZN2</strain>
    </source>
</reference>
<organism evidence="2 3">
    <name type="scientific">Nitrospira defluvii</name>
    <dbReference type="NCBI Taxonomy" id="330214"/>
    <lineage>
        <taxon>Bacteria</taxon>
        <taxon>Pseudomonadati</taxon>
        <taxon>Nitrospirota</taxon>
        <taxon>Nitrospiria</taxon>
        <taxon>Nitrospirales</taxon>
        <taxon>Nitrospiraceae</taxon>
        <taxon>Nitrospira</taxon>
    </lineage>
</organism>
<keyword evidence="3" id="KW-1185">Reference proteome</keyword>
<evidence type="ECO:0008006" key="4">
    <source>
        <dbReference type="Google" id="ProtNLM"/>
    </source>
</evidence>
<protein>
    <recommendedName>
        <fullName evidence="4">Secreted protein</fullName>
    </recommendedName>
</protein>
<evidence type="ECO:0000313" key="2">
    <source>
        <dbReference type="EMBL" id="CAE6749696.1"/>
    </source>
</evidence>
<dbReference type="Proteomes" id="UP000675880">
    <property type="component" value="Unassembled WGS sequence"/>
</dbReference>
<evidence type="ECO:0000313" key="3">
    <source>
        <dbReference type="Proteomes" id="UP000675880"/>
    </source>
</evidence>
<accession>A0ABM8RFF0</accession>